<evidence type="ECO:0000313" key="3">
    <source>
        <dbReference type="Proteomes" id="UP001150217"/>
    </source>
</evidence>
<feature type="compositionally biased region" description="Basic and acidic residues" evidence="1">
    <location>
        <begin position="326"/>
        <end position="344"/>
    </location>
</feature>
<feature type="region of interest" description="Disordered" evidence="1">
    <location>
        <begin position="326"/>
        <end position="349"/>
    </location>
</feature>
<name>A0ABQ8VFA5_9AGAR</name>
<evidence type="ECO:0000313" key="2">
    <source>
        <dbReference type="EMBL" id="KAJ4492332.1"/>
    </source>
</evidence>
<accession>A0ABQ8VFA5</accession>
<proteinExistence type="predicted"/>
<dbReference type="EMBL" id="JANVFT010000039">
    <property type="protein sequence ID" value="KAJ4492332.1"/>
    <property type="molecule type" value="Genomic_DNA"/>
</dbReference>
<dbReference type="Proteomes" id="UP001150217">
    <property type="component" value="Unassembled WGS sequence"/>
</dbReference>
<reference evidence="2" key="1">
    <citation type="submission" date="2022-08" db="EMBL/GenBank/DDBJ databases">
        <title>A Global Phylogenomic Analysis of the Shiitake Genus Lentinula.</title>
        <authorList>
            <consortium name="DOE Joint Genome Institute"/>
            <person name="Sierra-Patev S."/>
            <person name="Min B."/>
            <person name="Naranjo-Ortiz M."/>
            <person name="Looney B."/>
            <person name="Konkel Z."/>
            <person name="Slot J.C."/>
            <person name="Sakamoto Y."/>
            <person name="Steenwyk J.L."/>
            <person name="Rokas A."/>
            <person name="Carro J."/>
            <person name="Camarero S."/>
            <person name="Ferreira P."/>
            <person name="Molpeceres G."/>
            <person name="Ruiz-Duenas F.J."/>
            <person name="Serrano A."/>
            <person name="Henrissat B."/>
            <person name="Drula E."/>
            <person name="Hughes K.W."/>
            <person name="Mata J.L."/>
            <person name="Ishikawa N.K."/>
            <person name="Vargas-Isla R."/>
            <person name="Ushijima S."/>
            <person name="Smith C.A."/>
            <person name="Ahrendt S."/>
            <person name="Andreopoulos W."/>
            <person name="He G."/>
            <person name="Labutti K."/>
            <person name="Lipzen A."/>
            <person name="Ng V."/>
            <person name="Riley R."/>
            <person name="Sandor L."/>
            <person name="Barry K."/>
            <person name="Martinez A.T."/>
            <person name="Xiao Y."/>
            <person name="Gibbons J.G."/>
            <person name="Terashima K."/>
            <person name="Grigoriev I.V."/>
            <person name="Hibbett D.S."/>
        </authorList>
    </citation>
    <scope>NUCLEOTIDE SEQUENCE</scope>
    <source>
        <strain evidence="2">RHP3577 ss4</strain>
    </source>
</reference>
<organism evidence="2 3">
    <name type="scientific">Lentinula lateritia</name>
    <dbReference type="NCBI Taxonomy" id="40482"/>
    <lineage>
        <taxon>Eukaryota</taxon>
        <taxon>Fungi</taxon>
        <taxon>Dikarya</taxon>
        <taxon>Basidiomycota</taxon>
        <taxon>Agaricomycotina</taxon>
        <taxon>Agaricomycetes</taxon>
        <taxon>Agaricomycetidae</taxon>
        <taxon>Agaricales</taxon>
        <taxon>Marasmiineae</taxon>
        <taxon>Omphalotaceae</taxon>
        <taxon>Lentinula</taxon>
    </lineage>
</organism>
<protein>
    <submittedName>
        <fullName evidence="2">Uncharacterized protein</fullName>
    </submittedName>
</protein>
<evidence type="ECO:0000256" key="1">
    <source>
        <dbReference type="SAM" id="MobiDB-lite"/>
    </source>
</evidence>
<gene>
    <name evidence="2" type="ORF">C8R41DRAFT_867385</name>
</gene>
<keyword evidence="3" id="KW-1185">Reference proteome</keyword>
<sequence length="780" mass="89448">MAMANFYTPRWVTSSLPFLGFAPSSNPFKCEFLRCLDYSAHTLPITGNDIDGFALDLSLQADWDSLERNLRAFLRACMFVNRFGIPENFRLWAFPLQYGYKQLYKNQDKARAAAHRSRQAFIPLIASVSFFLRLLYHLENEWGNLVERRKDIPAPPSNPFWSDRQNKVEQERYGPVPSKWEWQEKLRERTSISVEWLSYFHEIMDIPMVGLFFDFHHSGCLSLLSVFLETKMPLVLYWGSTNDWRIPLELPPSIPVPSRALVNHLMSKQIPYSPPVPTTPAVSSTTNITRKKLRLPRLDGGTQPRKSKGVIEFLKQREIDRLRKIASEDMKDRQSRLQREKNASRDMPPGRKGARVYYWDMVEDEWDICTELDPNDEPSYPDDDDDDGDDYFILASSAMGEDTAHNIGPASSLAYLARLLPSSDSDERVVFDEPVDDIVVHRFGFAPEGHSTDRQYSCPEKVWNSMLLLIGCGRPPRPPIHDERTASQLCTFLHDLMKAVKLHQAPRAFDLISIRPALPFEVDVLHAGTSSYFLILPPAASESEAFFLAFTNAATVMEIARRKWGPGTADIIHHLIRHGFSFNTLSPYHPLRGYDPQPQCQILALGMRNPGFRPGLDEYRSYEHRRDSFLRSIRGRAAILAGGLIARLACGVVDENDVFEGPTDQAIHGVCVSDTRLQVAFWDDELTYEVWTGNTKHGYGQWWPRPISWKSSGFNCGYWSNDAEDWFQRRLNNIRHSPNSVQLLTNNQWRSALKFNKDAPQLSKSNNLVSAEYLQSFIQF</sequence>
<comment type="caution">
    <text evidence="2">The sequence shown here is derived from an EMBL/GenBank/DDBJ whole genome shotgun (WGS) entry which is preliminary data.</text>
</comment>